<proteinExistence type="predicted"/>
<evidence type="ECO:0000259" key="1">
    <source>
        <dbReference type="PROSITE" id="PS50041"/>
    </source>
</evidence>
<evidence type="ECO:0000313" key="2">
    <source>
        <dbReference type="EMBL" id="CAG7815240.1"/>
    </source>
</evidence>
<evidence type="ECO:0000313" key="3">
    <source>
        <dbReference type="Proteomes" id="UP000708208"/>
    </source>
</evidence>
<dbReference type="PROSITE" id="PS50041">
    <property type="entry name" value="C_TYPE_LECTIN_2"/>
    <property type="match status" value="1"/>
</dbReference>
<name>A0A8J2KIR3_9HEXA</name>
<dbReference type="Proteomes" id="UP000708208">
    <property type="component" value="Unassembled WGS sequence"/>
</dbReference>
<comment type="caution">
    <text evidence="2">The sequence shown here is derived from an EMBL/GenBank/DDBJ whole genome shotgun (WGS) entry which is preliminary data.</text>
</comment>
<sequence length="122" mass="13829">MGARLVEMISFEDFHRITRFLMKYGSLNRNAATTDFWTGGLNPGLIWIWSESGQQVDLDRRFWNDNDNSSNAPGCLKLSFSVRLNTLFFKGAPCSQPQNFVCEILNNGVARALASFEKELTD</sequence>
<dbReference type="CDD" id="cd00037">
    <property type="entry name" value="CLECT"/>
    <property type="match status" value="1"/>
</dbReference>
<dbReference type="AlphaFoldDB" id="A0A8J2KIR3"/>
<feature type="domain" description="C-type lectin" evidence="1">
    <location>
        <begin position="1"/>
        <end position="103"/>
    </location>
</feature>
<dbReference type="EMBL" id="CAJVCH010339960">
    <property type="protein sequence ID" value="CAG7815240.1"/>
    <property type="molecule type" value="Genomic_DNA"/>
</dbReference>
<dbReference type="InterPro" id="IPR001304">
    <property type="entry name" value="C-type_lectin-like"/>
</dbReference>
<protein>
    <recommendedName>
        <fullName evidence="1">C-type lectin domain-containing protein</fullName>
    </recommendedName>
</protein>
<gene>
    <name evidence="2" type="ORF">AFUS01_LOCUS25936</name>
</gene>
<keyword evidence="3" id="KW-1185">Reference proteome</keyword>
<accession>A0A8J2KIR3</accession>
<organism evidence="2 3">
    <name type="scientific">Allacma fusca</name>
    <dbReference type="NCBI Taxonomy" id="39272"/>
    <lineage>
        <taxon>Eukaryota</taxon>
        <taxon>Metazoa</taxon>
        <taxon>Ecdysozoa</taxon>
        <taxon>Arthropoda</taxon>
        <taxon>Hexapoda</taxon>
        <taxon>Collembola</taxon>
        <taxon>Symphypleona</taxon>
        <taxon>Sminthuridae</taxon>
        <taxon>Allacma</taxon>
    </lineage>
</organism>
<reference evidence="2" key="1">
    <citation type="submission" date="2021-06" db="EMBL/GenBank/DDBJ databases">
        <authorList>
            <person name="Hodson N. C."/>
            <person name="Mongue J. A."/>
            <person name="Jaron S. K."/>
        </authorList>
    </citation>
    <scope>NUCLEOTIDE SEQUENCE</scope>
</reference>
<dbReference type="OrthoDB" id="2142683at2759"/>